<dbReference type="Pfam" id="PF08641">
    <property type="entry name" value="Mis14"/>
    <property type="match status" value="1"/>
</dbReference>
<proteinExistence type="predicted"/>
<reference evidence="1 2" key="1">
    <citation type="submission" date="2019-04" db="EMBL/GenBank/DDBJ databases">
        <title>Chromosome genome assembly for Takifugu flavidus.</title>
        <authorList>
            <person name="Xiao S."/>
        </authorList>
    </citation>
    <scope>NUCLEOTIDE SEQUENCE [LARGE SCALE GENOMIC DNA]</scope>
    <source>
        <strain evidence="1">HTHZ2018</strain>
        <tissue evidence="1">Muscle</tissue>
    </source>
</reference>
<evidence type="ECO:0000313" key="1">
    <source>
        <dbReference type="EMBL" id="TWW68436.1"/>
    </source>
</evidence>
<dbReference type="PANTHER" id="PTHR31749:SF3">
    <property type="entry name" value="KINETOCHORE-ASSOCIATED PROTEIN NSL1 HOMOLOG"/>
    <property type="match status" value="1"/>
</dbReference>
<gene>
    <name evidence="1" type="ORF">D4764_19G0002340</name>
</gene>
<name>A0A5C6NMZ0_9TELE</name>
<keyword evidence="2" id="KW-1185">Reference proteome</keyword>
<dbReference type="GO" id="GO:0000444">
    <property type="term" value="C:MIS12/MIND type complex"/>
    <property type="evidence" value="ECO:0007669"/>
    <property type="project" value="TreeGrafter"/>
</dbReference>
<dbReference type="InterPro" id="IPR013950">
    <property type="entry name" value="Mis14/Nsl1"/>
</dbReference>
<organism evidence="1 2">
    <name type="scientific">Takifugu flavidus</name>
    <name type="common">sansaifugu</name>
    <dbReference type="NCBI Taxonomy" id="433684"/>
    <lineage>
        <taxon>Eukaryota</taxon>
        <taxon>Metazoa</taxon>
        <taxon>Chordata</taxon>
        <taxon>Craniata</taxon>
        <taxon>Vertebrata</taxon>
        <taxon>Euteleostomi</taxon>
        <taxon>Actinopterygii</taxon>
        <taxon>Neopterygii</taxon>
        <taxon>Teleostei</taxon>
        <taxon>Neoteleostei</taxon>
        <taxon>Acanthomorphata</taxon>
        <taxon>Eupercaria</taxon>
        <taxon>Tetraodontiformes</taxon>
        <taxon>Tetradontoidea</taxon>
        <taxon>Tetraodontidae</taxon>
        <taxon>Takifugu</taxon>
    </lineage>
</organism>
<dbReference type="EMBL" id="RHFK02000011">
    <property type="protein sequence ID" value="TWW68436.1"/>
    <property type="molecule type" value="Genomic_DNA"/>
</dbReference>
<sequence>MDAEQGGCLPTDDTDLEYRVKVTSKKDVTEQLNKYKKILETVFDGQPDVEEEIKRVLLQELLANFEAAVLDNVLVNGQRWEDAADAEAEEATDLDVLLDDTIVEAAWKRRVYPKRILPHVVHSLKAERKLLELYQNTVNPQEVVKNPDQENTMRDVSAAAPQLVKEAIQVMKSIPTVQRQAEGLCQILSTKPSHTTLEIHQDVFAHSGQPDACLLPVGRGRRSQQPIRRAVQEEAAAGGYVPPIKKPVS</sequence>
<dbReference type="AlphaFoldDB" id="A0A5C6NMZ0"/>
<accession>A0A5C6NMZ0</accession>
<protein>
    <recommendedName>
        <fullName evidence="3">Kinetochore-associated protein NSL1-like protein</fullName>
    </recommendedName>
</protein>
<dbReference type="PANTHER" id="PTHR31749">
    <property type="entry name" value="KINETOCHORE-ASSOCIATED PROTEIN NSL1 HOMOLOG"/>
    <property type="match status" value="1"/>
</dbReference>
<comment type="caution">
    <text evidence="1">The sequence shown here is derived from an EMBL/GenBank/DDBJ whole genome shotgun (WGS) entry which is preliminary data.</text>
</comment>
<evidence type="ECO:0008006" key="3">
    <source>
        <dbReference type="Google" id="ProtNLM"/>
    </source>
</evidence>
<evidence type="ECO:0000313" key="2">
    <source>
        <dbReference type="Proteomes" id="UP000324091"/>
    </source>
</evidence>
<dbReference type="Proteomes" id="UP000324091">
    <property type="component" value="Chromosome 19"/>
</dbReference>
<dbReference type="GO" id="GO:0000070">
    <property type="term" value="P:mitotic sister chromatid segregation"/>
    <property type="evidence" value="ECO:0007669"/>
    <property type="project" value="InterPro"/>
</dbReference>